<dbReference type="InterPro" id="IPR008822">
    <property type="entry name" value="Endonuclease_RusA-like"/>
</dbReference>
<dbReference type="GO" id="GO:0006281">
    <property type="term" value="P:DNA repair"/>
    <property type="evidence" value="ECO:0007669"/>
    <property type="project" value="InterPro"/>
</dbReference>
<protein>
    <submittedName>
        <fullName evidence="1">Prophage P1 protein 24, holliday junction resolvase</fullName>
    </submittedName>
</protein>
<dbReference type="GO" id="GO:0000287">
    <property type="term" value="F:magnesium ion binding"/>
    <property type="evidence" value="ECO:0007669"/>
    <property type="project" value="InterPro"/>
</dbReference>
<gene>
    <name evidence="1" type="ordered locus">lp_0647</name>
</gene>
<sequence length="139" mass="16188">MIKHTFMLTPVQQQRPRATHYGRSIRLYDPKAVKQFKQAIAEEAMLTYRHQPLSGSLAVALVFYRPVQQSLSKVEKQRRIDGKHLPVVKPDLDNYIKSFLDALHSIYWQDDALITDIVASKRYGRQPRIEIEVKEIEQG</sequence>
<dbReference type="Proteomes" id="UP000000432">
    <property type="component" value="Chromosome"/>
</dbReference>
<dbReference type="InterPro" id="IPR036614">
    <property type="entry name" value="RusA-like_sf"/>
</dbReference>
<dbReference type="AlphaFoldDB" id="F9ULN6"/>
<dbReference type="EnsemblBacteria" id="CCC78125">
    <property type="protein sequence ID" value="CCC78125"/>
    <property type="gene ID" value="lp_0647"/>
</dbReference>
<evidence type="ECO:0000313" key="1">
    <source>
        <dbReference type="EMBL" id="CCC78125.1"/>
    </source>
</evidence>
<dbReference type="KEGG" id="lpl:lp_0647"/>
<name>F9ULN6_LACPL</name>
<keyword evidence="2" id="KW-1185">Reference proteome</keyword>
<dbReference type="HOGENOM" id="CLU_124338_1_0_9"/>
<reference evidence="1 2" key="1">
    <citation type="journal article" date="2003" name="Proc. Natl. Acad. Sci. U.S.A.">
        <title>Complete genome sequence of Lactobacillus plantarum WCFS1.</title>
        <authorList>
            <person name="Kleerebezem M."/>
            <person name="Boekhorst J."/>
            <person name="van Kranenburg R."/>
            <person name="Molenaar D."/>
            <person name="Kuipers O.P."/>
            <person name="Leer R."/>
            <person name="Tarchini R."/>
            <person name="Peters S.A."/>
            <person name="Sandbrink H.M."/>
            <person name="Fiers M.W."/>
            <person name="Stiekema W."/>
            <person name="Lankhorst R.M."/>
            <person name="Bron P.A."/>
            <person name="Hoffer S.M."/>
            <person name="Groot M.N."/>
            <person name="Kerkhoven R."/>
            <person name="de Vries M."/>
            <person name="Ursing B."/>
            <person name="de Vos W.M."/>
            <person name="Siezen R.J."/>
        </authorList>
    </citation>
    <scope>NUCLEOTIDE SEQUENCE [LARGE SCALE GENOMIC DNA]</scope>
    <source>
        <strain evidence="2">ATCC BAA-793 / NCIMB 8826 / WCFS1</strain>
    </source>
</reference>
<dbReference type="PATRIC" id="fig|220668.9.peg.541"/>
<dbReference type="STRING" id="220668.lp_0647"/>
<organism evidence="1 2">
    <name type="scientific">Lactiplantibacillus plantarum (strain ATCC BAA-793 / NCIMB 8826 / WCFS1)</name>
    <name type="common">Lactobacillus plantarum</name>
    <dbReference type="NCBI Taxonomy" id="220668"/>
    <lineage>
        <taxon>Bacteria</taxon>
        <taxon>Bacillati</taxon>
        <taxon>Bacillota</taxon>
        <taxon>Bacilli</taxon>
        <taxon>Lactobacillales</taxon>
        <taxon>Lactobacillaceae</taxon>
        <taxon>Lactiplantibacillus</taxon>
    </lineage>
</organism>
<dbReference type="PhylomeDB" id="F9ULN6"/>
<dbReference type="RefSeq" id="WP_011101098.1">
    <property type="nucleotide sequence ID" value="NC_004567.2"/>
</dbReference>
<dbReference type="eggNOG" id="COG4570">
    <property type="taxonomic scope" value="Bacteria"/>
</dbReference>
<dbReference type="Gene3D" id="3.30.1330.70">
    <property type="entry name" value="Holliday junction resolvase RusA"/>
    <property type="match status" value="1"/>
</dbReference>
<dbReference type="GO" id="GO:0006310">
    <property type="term" value="P:DNA recombination"/>
    <property type="evidence" value="ECO:0007669"/>
    <property type="project" value="InterPro"/>
</dbReference>
<dbReference type="EMBL" id="AL935263">
    <property type="protein sequence ID" value="CCC78125.1"/>
    <property type="molecule type" value="Genomic_DNA"/>
</dbReference>
<reference evidence="1 2" key="3">
    <citation type="journal article" date="2012" name="J. Bacteriol.">
        <title>Complete resequencing and reannotation of the Lactobacillus plantarum WCFS1 genome.</title>
        <authorList>
            <person name="Siezen R.J."/>
            <person name="Francke C."/>
            <person name="Renckens B."/>
            <person name="Boekhorst J."/>
            <person name="Wels M."/>
            <person name="Kleerebezem M."/>
            <person name="van Hijum S.A.F.T."/>
        </authorList>
    </citation>
    <scope>NUCLEOTIDE SEQUENCE [LARGE SCALE GENOMIC DNA]</scope>
    <source>
        <strain evidence="2">ATCC BAA-793 / NCIMB 8826 / WCFS1</strain>
    </source>
</reference>
<dbReference type="SUPFAM" id="SSF103084">
    <property type="entry name" value="Holliday junction resolvase RusA"/>
    <property type="match status" value="1"/>
</dbReference>
<evidence type="ECO:0000313" key="2">
    <source>
        <dbReference type="Proteomes" id="UP000000432"/>
    </source>
</evidence>
<reference key="2">
    <citation type="submission" date="2011-06" db="EMBL/GenBank/DDBJ databases">
        <title>Complete resequencing and reannotation of the Lactobacillus plantarum WCFS1 genome.</title>
        <authorList>
            <person name="Siezen R.J."/>
            <person name="Francke C."/>
            <person name="Renckens B."/>
            <person name="Boekhorst J."/>
            <person name="Wels M."/>
            <person name="Kleerebezem M."/>
            <person name="van Hijum S.A.F.T."/>
        </authorList>
    </citation>
    <scope>NUCLEOTIDE SEQUENCE</scope>
    <source>
        <strain>WCFS1</strain>
    </source>
</reference>
<accession>F9ULN6</accession>
<dbReference type="Pfam" id="PF05866">
    <property type="entry name" value="RusA"/>
    <property type="match status" value="1"/>
</dbReference>
<dbReference type="OrthoDB" id="5114842at2"/>
<proteinExistence type="predicted"/>